<sequence>MKNDASSYPFILLYASLPCTLLVSLCFHSYIHLILVVTGYALNPDYSRRHLWYGALCICRLELMLPATDCCYHLLPPSRCSSFKLQTTDFVLFPYG</sequence>
<protein>
    <submittedName>
        <fullName evidence="1">Uncharacterized protein</fullName>
    </submittedName>
</protein>
<evidence type="ECO:0000313" key="2">
    <source>
        <dbReference type="Proteomes" id="UP001055811"/>
    </source>
</evidence>
<name>A0ACB9AN98_CICIN</name>
<keyword evidence="2" id="KW-1185">Reference proteome</keyword>
<proteinExistence type="predicted"/>
<comment type="caution">
    <text evidence="1">The sequence shown here is derived from an EMBL/GenBank/DDBJ whole genome shotgun (WGS) entry which is preliminary data.</text>
</comment>
<reference evidence="2" key="1">
    <citation type="journal article" date="2022" name="Mol. Ecol. Resour.">
        <title>The genomes of chicory, endive, great burdock and yacon provide insights into Asteraceae palaeo-polyploidization history and plant inulin production.</title>
        <authorList>
            <person name="Fan W."/>
            <person name="Wang S."/>
            <person name="Wang H."/>
            <person name="Wang A."/>
            <person name="Jiang F."/>
            <person name="Liu H."/>
            <person name="Zhao H."/>
            <person name="Xu D."/>
            <person name="Zhang Y."/>
        </authorList>
    </citation>
    <scope>NUCLEOTIDE SEQUENCE [LARGE SCALE GENOMIC DNA]</scope>
    <source>
        <strain evidence="2">cv. Punajuju</strain>
    </source>
</reference>
<dbReference type="Proteomes" id="UP001055811">
    <property type="component" value="Linkage Group LG07"/>
</dbReference>
<dbReference type="EMBL" id="CM042015">
    <property type="protein sequence ID" value="KAI3711114.1"/>
    <property type="molecule type" value="Genomic_DNA"/>
</dbReference>
<organism evidence="1 2">
    <name type="scientific">Cichorium intybus</name>
    <name type="common">Chicory</name>
    <dbReference type="NCBI Taxonomy" id="13427"/>
    <lineage>
        <taxon>Eukaryota</taxon>
        <taxon>Viridiplantae</taxon>
        <taxon>Streptophyta</taxon>
        <taxon>Embryophyta</taxon>
        <taxon>Tracheophyta</taxon>
        <taxon>Spermatophyta</taxon>
        <taxon>Magnoliopsida</taxon>
        <taxon>eudicotyledons</taxon>
        <taxon>Gunneridae</taxon>
        <taxon>Pentapetalae</taxon>
        <taxon>asterids</taxon>
        <taxon>campanulids</taxon>
        <taxon>Asterales</taxon>
        <taxon>Asteraceae</taxon>
        <taxon>Cichorioideae</taxon>
        <taxon>Cichorieae</taxon>
        <taxon>Cichoriinae</taxon>
        <taxon>Cichorium</taxon>
    </lineage>
</organism>
<gene>
    <name evidence="1" type="ORF">L2E82_40969</name>
</gene>
<reference evidence="1 2" key="2">
    <citation type="journal article" date="2022" name="Mol. Ecol. Resour.">
        <title>The genomes of chicory, endive, great burdock and yacon provide insights into Asteraceae paleo-polyploidization history and plant inulin production.</title>
        <authorList>
            <person name="Fan W."/>
            <person name="Wang S."/>
            <person name="Wang H."/>
            <person name="Wang A."/>
            <person name="Jiang F."/>
            <person name="Liu H."/>
            <person name="Zhao H."/>
            <person name="Xu D."/>
            <person name="Zhang Y."/>
        </authorList>
    </citation>
    <scope>NUCLEOTIDE SEQUENCE [LARGE SCALE GENOMIC DNA]</scope>
    <source>
        <strain evidence="2">cv. Punajuju</strain>
        <tissue evidence="1">Leaves</tissue>
    </source>
</reference>
<evidence type="ECO:0000313" key="1">
    <source>
        <dbReference type="EMBL" id="KAI3711114.1"/>
    </source>
</evidence>
<accession>A0ACB9AN98</accession>